<protein>
    <submittedName>
        <fullName evidence="1">Camelysin metallo-endopeptidase</fullName>
    </submittedName>
</protein>
<sequence>MTPERSAARPGRRARRLGLAACVLVAVVGSSLVVWQSAYATFADSAGPVTATASTGTLTLGDDDAGSTLFGVSDIKPGDNGTRCIRVTANGTAPATVRMYGTGRSSSAGLAAAMTLTVHLGTGGSAASCNGFSSSALLHNGSLAAFTAEGFAAGLGSWTAPGRVATARTYRIAWSLPSSAPLSAEGGSAAVSFVWEAQTR</sequence>
<evidence type="ECO:0000313" key="1">
    <source>
        <dbReference type="EMBL" id="SDF99546.1"/>
    </source>
</evidence>
<reference evidence="2" key="1">
    <citation type="submission" date="2016-10" db="EMBL/GenBank/DDBJ databases">
        <authorList>
            <person name="Varghese N."/>
            <person name="Submissions S."/>
        </authorList>
    </citation>
    <scope>NUCLEOTIDE SEQUENCE [LARGE SCALE GENOMIC DNA]</scope>
    <source>
        <strain evidence="2">DSM 44268</strain>
    </source>
</reference>
<dbReference type="InterPro" id="IPR022121">
    <property type="entry name" value="Peptidase_M73_camelysin"/>
</dbReference>
<dbReference type="RefSeq" id="WP_091770722.1">
    <property type="nucleotide sequence ID" value="NZ_FNBT01000009.1"/>
</dbReference>
<dbReference type="Pfam" id="PF12389">
    <property type="entry name" value="Peptidase_M73"/>
    <property type="match status" value="1"/>
</dbReference>
<name>A0A1G7QM15_9ACTN</name>
<organism evidence="1 2">
    <name type="scientific">Blastococcus aurantiacus</name>
    <dbReference type="NCBI Taxonomy" id="1550231"/>
    <lineage>
        <taxon>Bacteria</taxon>
        <taxon>Bacillati</taxon>
        <taxon>Actinomycetota</taxon>
        <taxon>Actinomycetes</taxon>
        <taxon>Geodermatophilales</taxon>
        <taxon>Geodermatophilaceae</taxon>
        <taxon>Blastococcus</taxon>
    </lineage>
</organism>
<proteinExistence type="predicted"/>
<accession>A0A1G7QM15</accession>
<gene>
    <name evidence="1" type="ORF">SAMN05660662_4086</name>
</gene>
<keyword evidence="2" id="KW-1185">Reference proteome</keyword>
<dbReference type="OrthoDB" id="3826640at2"/>
<dbReference type="AlphaFoldDB" id="A0A1G7QM15"/>
<dbReference type="EMBL" id="FNBT01000009">
    <property type="protein sequence ID" value="SDF99546.1"/>
    <property type="molecule type" value="Genomic_DNA"/>
</dbReference>
<dbReference type="Proteomes" id="UP000199406">
    <property type="component" value="Unassembled WGS sequence"/>
</dbReference>
<dbReference type="STRING" id="1550231.SAMN05660662_4086"/>
<evidence type="ECO:0000313" key="2">
    <source>
        <dbReference type="Proteomes" id="UP000199406"/>
    </source>
</evidence>